<dbReference type="InterPro" id="IPR001091">
    <property type="entry name" value="RM_Methyltransferase"/>
</dbReference>
<feature type="domain" description="DNA methylase N-4/N-6" evidence="4">
    <location>
        <begin position="34"/>
        <end position="114"/>
    </location>
</feature>
<evidence type="ECO:0000256" key="2">
    <source>
        <dbReference type="ARBA" id="ARBA00022603"/>
    </source>
</evidence>
<dbReference type="PROSITE" id="PS00092">
    <property type="entry name" value="N6_MTASE"/>
    <property type="match status" value="1"/>
</dbReference>
<comment type="similarity">
    <text evidence="1">Belongs to the N(4)/N(6)-methyltransferase family.</text>
</comment>
<proteinExistence type="inferred from homology"/>
<keyword evidence="3 5" id="KW-0808">Transferase</keyword>
<dbReference type="GO" id="GO:0009007">
    <property type="term" value="F:site-specific DNA-methyltransferase (adenine-specific) activity"/>
    <property type="evidence" value="ECO:0007669"/>
    <property type="project" value="UniProtKB-EC"/>
</dbReference>
<reference evidence="5 6" key="1">
    <citation type="submission" date="2018-12" db="EMBL/GenBank/DDBJ databases">
        <authorList>
            <consortium name="Pathogen Informatics"/>
        </authorList>
    </citation>
    <scope>NUCLEOTIDE SEQUENCE [LARGE SCALE GENOMIC DNA]</scope>
    <source>
        <strain evidence="5 6">NCTC7102</strain>
    </source>
</reference>
<organism evidence="5 6">
    <name type="scientific">Salmonella enterica subsp. enterica serovar Daytona</name>
    <dbReference type="NCBI Taxonomy" id="1962639"/>
    <lineage>
        <taxon>Bacteria</taxon>
        <taxon>Pseudomonadati</taxon>
        <taxon>Pseudomonadota</taxon>
        <taxon>Gammaproteobacteria</taxon>
        <taxon>Enterobacterales</taxon>
        <taxon>Enterobacteriaceae</taxon>
        <taxon>Salmonella</taxon>
    </lineage>
</organism>
<evidence type="ECO:0000313" key="5">
    <source>
        <dbReference type="EMBL" id="VDY37567.1"/>
    </source>
</evidence>
<dbReference type="CDD" id="cd02440">
    <property type="entry name" value="AdoMet_MTases"/>
    <property type="match status" value="1"/>
</dbReference>
<dbReference type="Pfam" id="PF01555">
    <property type="entry name" value="N6_N4_Mtase"/>
    <property type="match status" value="1"/>
</dbReference>
<accession>A0A447JBE9</accession>
<evidence type="ECO:0000256" key="3">
    <source>
        <dbReference type="ARBA" id="ARBA00022679"/>
    </source>
</evidence>
<sequence>MKAECEPQYFGDESKKIIHGDALTELKKLPSESIDLIFADPPYNIGKDFDGMVESWDETSFLAWLYECIDECHRVLKKHGTMYIMNSTENMPYIDLKCRTLFTIKSRIVWSYDSSGV</sequence>
<protein>
    <submittedName>
        <fullName evidence="5">Methyltransferase</fullName>
        <ecNumber evidence="5">2.1.1.72</ecNumber>
    </submittedName>
</protein>
<dbReference type="EMBL" id="LR133909">
    <property type="protein sequence ID" value="VDY37567.1"/>
    <property type="molecule type" value="Genomic_DNA"/>
</dbReference>
<dbReference type="InterPro" id="IPR002941">
    <property type="entry name" value="DNA_methylase_N4/N6"/>
</dbReference>
<dbReference type="Proteomes" id="UP000281393">
    <property type="component" value="Chromosome"/>
</dbReference>
<name>A0A447JBE9_SALET</name>
<dbReference type="EC" id="2.1.1.72" evidence="5"/>
<dbReference type="InterPro" id="IPR002052">
    <property type="entry name" value="DNA_methylase_N6_adenine_CS"/>
</dbReference>
<dbReference type="Gene3D" id="3.40.50.150">
    <property type="entry name" value="Vaccinia Virus protein VP39"/>
    <property type="match status" value="1"/>
</dbReference>
<keyword evidence="2 5" id="KW-0489">Methyltransferase</keyword>
<dbReference type="InterPro" id="IPR029063">
    <property type="entry name" value="SAM-dependent_MTases_sf"/>
</dbReference>
<dbReference type="GO" id="GO:0003677">
    <property type="term" value="F:DNA binding"/>
    <property type="evidence" value="ECO:0007669"/>
    <property type="project" value="InterPro"/>
</dbReference>
<dbReference type="GO" id="GO:0032259">
    <property type="term" value="P:methylation"/>
    <property type="evidence" value="ECO:0007669"/>
    <property type="project" value="UniProtKB-KW"/>
</dbReference>
<evidence type="ECO:0000256" key="1">
    <source>
        <dbReference type="ARBA" id="ARBA00006594"/>
    </source>
</evidence>
<dbReference type="GO" id="GO:0008170">
    <property type="term" value="F:N-methyltransferase activity"/>
    <property type="evidence" value="ECO:0007669"/>
    <property type="project" value="InterPro"/>
</dbReference>
<dbReference type="PRINTS" id="PR00508">
    <property type="entry name" value="S21N4MTFRASE"/>
</dbReference>
<dbReference type="SUPFAM" id="SSF53335">
    <property type="entry name" value="S-adenosyl-L-methionine-dependent methyltransferases"/>
    <property type="match status" value="1"/>
</dbReference>
<evidence type="ECO:0000313" key="6">
    <source>
        <dbReference type="Proteomes" id="UP000281393"/>
    </source>
</evidence>
<dbReference type="AlphaFoldDB" id="A0A447JBE9"/>
<gene>
    <name evidence="5" type="primary">yhdJ_3</name>
    <name evidence="5" type="ORF">NCTC7102_00613</name>
</gene>
<evidence type="ECO:0000259" key="4">
    <source>
        <dbReference type="Pfam" id="PF01555"/>
    </source>
</evidence>